<sequence length="149" mass="16448">MRTQRLVSPQTNETEIWVCMSYCLYAAWHRGDQSVVLLRCSGSPGCFDIGPQVIFIVGSGVSHLPLDNTPLILYGVLVSPVCWSVNHSNSMVIGPASGIFGSVGRYQVLLENKVSISINLVSRRKHEVLSNVLVDDCGLQKTQWTRTSR</sequence>
<organism evidence="1 2">
    <name type="scientific">Ameca splendens</name>
    <dbReference type="NCBI Taxonomy" id="208324"/>
    <lineage>
        <taxon>Eukaryota</taxon>
        <taxon>Metazoa</taxon>
        <taxon>Chordata</taxon>
        <taxon>Craniata</taxon>
        <taxon>Vertebrata</taxon>
        <taxon>Euteleostomi</taxon>
        <taxon>Actinopterygii</taxon>
        <taxon>Neopterygii</taxon>
        <taxon>Teleostei</taxon>
        <taxon>Neoteleostei</taxon>
        <taxon>Acanthomorphata</taxon>
        <taxon>Ovalentaria</taxon>
        <taxon>Atherinomorphae</taxon>
        <taxon>Cyprinodontiformes</taxon>
        <taxon>Goodeidae</taxon>
        <taxon>Ameca</taxon>
    </lineage>
</organism>
<evidence type="ECO:0000313" key="2">
    <source>
        <dbReference type="Proteomes" id="UP001469553"/>
    </source>
</evidence>
<proteinExistence type="predicted"/>
<gene>
    <name evidence="1" type="ORF">AMECASPLE_031280</name>
</gene>
<dbReference type="Proteomes" id="UP001469553">
    <property type="component" value="Unassembled WGS sequence"/>
</dbReference>
<accession>A0ABV0Z510</accession>
<protein>
    <submittedName>
        <fullName evidence="1">Uncharacterized protein</fullName>
    </submittedName>
</protein>
<comment type="caution">
    <text evidence="1">The sequence shown here is derived from an EMBL/GenBank/DDBJ whole genome shotgun (WGS) entry which is preliminary data.</text>
</comment>
<evidence type="ECO:0000313" key="1">
    <source>
        <dbReference type="EMBL" id="MEQ2300975.1"/>
    </source>
</evidence>
<name>A0ABV0Z510_9TELE</name>
<reference evidence="1 2" key="1">
    <citation type="submission" date="2021-06" db="EMBL/GenBank/DDBJ databases">
        <authorList>
            <person name="Palmer J.M."/>
        </authorList>
    </citation>
    <scope>NUCLEOTIDE SEQUENCE [LARGE SCALE GENOMIC DNA]</scope>
    <source>
        <strain evidence="1 2">AS_MEX2019</strain>
        <tissue evidence="1">Muscle</tissue>
    </source>
</reference>
<keyword evidence="2" id="KW-1185">Reference proteome</keyword>
<dbReference type="EMBL" id="JAHRIP010050885">
    <property type="protein sequence ID" value="MEQ2300975.1"/>
    <property type="molecule type" value="Genomic_DNA"/>
</dbReference>